<dbReference type="GO" id="GO:0005886">
    <property type="term" value="C:plasma membrane"/>
    <property type="evidence" value="ECO:0007669"/>
    <property type="project" value="UniProtKB-SubCell"/>
</dbReference>
<evidence type="ECO:0000313" key="7">
    <source>
        <dbReference type="EMBL" id="CAA9246763.1"/>
    </source>
</evidence>
<keyword evidence="3 6" id="KW-0812">Transmembrane</keyword>
<keyword evidence="4 6" id="KW-1133">Transmembrane helix</keyword>
<evidence type="ECO:0000256" key="4">
    <source>
        <dbReference type="ARBA" id="ARBA00022989"/>
    </source>
</evidence>
<feature type="transmembrane region" description="Helical" evidence="6">
    <location>
        <begin position="243"/>
        <end position="264"/>
    </location>
</feature>
<dbReference type="InterPro" id="IPR036259">
    <property type="entry name" value="MFS_trans_sf"/>
</dbReference>
<dbReference type="SUPFAM" id="SSF103473">
    <property type="entry name" value="MFS general substrate transporter"/>
    <property type="match status" value="1"/>
</dbReference>
<dbReference type="PANTHER" id="PTHR23513:SF11">
    <property type="entry name" value="STAPHYLOFERRIN A TRANSPORTER"/>
    <property type="match status" value="1"/>
</dbReference>
<feature type="transmembrane region" description="Helical" evidence="6">
    <location>
        <begin position="25"/>
        <end position="48"/>
    </location>
</feature>
<feature type="transmembrane region" description="Helical" evidence="6">
    <location>
        <begin position="417"/>
        <end position="437"/>
    </location>
</feature>
<sequence length="462" mass="49183">MSEHASVMVEPRLPDDASMRVFRQLLLNTLSSGVTSTFLWFALTFWVYLETRSVVATGVIGGAFSISSAVLSPFFGTFVDRHRKREAMVLATATAAACFAGATAVFLLVDADRLLRLTNPFFWLLVGLTLLGSVAGQLRGIVMSTCVTLLVPEDRRDRANGLIGTVTGVSFAITSVFSGLTIGQLGMGWAYGMATVLTAVTLVHLLTISVDEPEPAPSSSAGGKRQHLDLRSAIDAIRATPGLMMLIVFAAFNNLLGGVFMALMDAYGLSLVSVETWGFLWGFISMAFIAGGLAVARFGLGPSPLRVVLLANLVNWVICSVFALRSSIVPLTIGMLVWLALIPVIEAGEQTVLQRSIPLDRQGRVFGFAQLVENSASPLTAFLMAPLAEVVFMPFMTDGRGVEWIGGWFGVGPARGLALMFTIAGLLGLVVTAVFRFSRSYRTLAARVQPVDFAGDGAGASA</sequence>
<evidence type="ECO:0000256" key="5">
    <source>
        <dbReference type="ARBA" id="ARBA00023136"/>
    </source>
</evidence>
<feature type="transmembrane region" description="Helical" evidence="6">
    <location>
        <begin position="307"/>
        <end position="324"/>
    </location>
</feature>
<evidence type="ECO:0000256" key="3">
    <source>
        <dbReference type="ARBA" id="ARBA00022692"/>
    </source>
</evidence>
<dbReference type="InterPro" id="IPR011701">
    <property type="entry name" value="MFS"/>
</dbReference>
<organism evidence="7">
    <name type="scientific">uncultured Acidimicrobiales bacterium</name>
    <dbReference type="NCBI Taxonomy" id="310071"/>
    <lineage>
        <taxon>Bacteria</taxon>
        <taxon>Bacillati</taxon>
        <taxon>Actinomycetota</taxon>
        <taxon>Acidimicrobiia</taxon>
        <taxon>Acidimicrobiales</taxon>
        <taxon>environmental samples</taxon>
    </lineage>
</organism>
<feature type="transmembrane region" description="Helical" evidence="6">
    <location>
        <begin position="162"/>
        <end position="183"/>
    </location>
</feature>
<dbReference type="EMBL" id="CADCTF010000101">
    <property type="protein sequence ID" value="CAA9246763.1"/>
    <property type="molecule type" value="Genomic_DNA"/>
</dbReference>
<feature type="transmembrane region" description="Helical" evidence="6">
    <location>
        <begin position="330"/>
        <end position="348"/>
    </location>
</feature>
<dbReference type="GO" id="GO:0022857">
    <property type="term" value="F:transmembrane transporter activity"/>
    <property type="evidence" value="ECO:0007669"/>
    <property type="project" value="InterPro"/>
</dbReference>
<reference evidence="7" key="1">
    <citation type="submission" date="2020-02" db="EMBL/GenBank/DDBJ databases">
        <authorList>
            <person name="Meier V. D."/>
        </authorList>
    </citation>
    <scope>NUCLEOTIDE SEQUENCE</scope>
    <source>
        <strain evidence="7">AVDCRST_MAG50</strain>
    </source>
</reference>
<proteinExistence type="predicted"/>
<feature type="transmembrane region" description="Helical" evidence="6">
    <location>
        <begin position="87"/>
        <end position="109"/>
    </location>
</feature>
<feature type="transmembrane region" description="Helical" evidence="6">
    <location>
        <begin position="54"/>
        <end position="75"/>
    </location>
</feature>
<feature type="transmembrane region" description="Helical" evidence="6">
    <location>
        <begin position="121"/>
        <end position="150"/>
    </location>
</feature>
<dbReference type="CDD" id="cd06173">
    <property type="entry name" value="MFS_MefA_like"/>
    <property type="match status" value="1"/>
</dbReference>
<keyword evidence="5 6" id="KW-0472">Membrane</keyword>
<evidence type="ECO:0000256" key="1">
    <source>
        <dbReference type="ARBA" id="ARBA00004651"/>
    </source>
</evidence>
<comment type="subcellular location">
    <subcellularLocation>
        <location evidence="1">Cell membrane</location>
        <topology evidence="1">Multi-pass membrane protein</topology>
    </subcellularLocation>
</comment>
<dbReference type="AlphaFoldDB" id="A0A6J4IBP5"/>
<dbReference type="Pfam" id="PF07690">
    <property type="entry name" value="MFS_1"/>
    <property type="match status" value="1"/>
</dbReference>
<gene>
    <name evidence="7" type="ORF">AVDCRST_MAG50-2035</name>
</gene>
<feature type="transmembrane region" description="Helical" evidence="6">
    <location>
        <begin position="189"/>
        <end position="210"/>
    </location>
</feature>
<evidence type="ECO:0000256" key="6">
    <source>
        <dbReference type="SAM" id="Phobius"/>
    </source>
</evidence>
<accession>A0A6J4IBP5</accession>
<evidence type="ECO:0000256" key="2">
    <source>
        <dbReference type="ARBA" id="ARBA00022475"/>
    </source>
</evidence>
<keyword evidence="2" id="KW-1003">Cell membrane</keyword>
<dbReference type="Gene3D" id="1.20.1250.20">
    <property type="entry name" value="MFS general substrate transporter like domains"/>
    <property type="match status" value="1"/>
</dbReference>
<dbReference type="PANTHER" id="PTHR23513">
    <property type="entry name" value="INTEGRAL MEMBRANE EFFLUX PROTEIN-RELATED"/>
    <property type="match status" value="1"/>
</dbReference>
<protein>
    <submittedName>
        <fullName evidence="7">Uncharacterized MFS-type transporter</fullName>
    </submittedName>
</protein>
<name>A0A6J4IBP5_9ACTN</name>
<feature type="transmembrane region" description="Helical" evidence="6">
    <location>
        <begin position="276"/>
        <end position="295"/>
    </location>
</feature>